<dbReference type="EMBL" id="AFEU01000003">
    <property type="protein sequence ID" value="EIJ78183.1"/>
    <property type="molecule type" value="Genomic_DNA"/>
</dbReference>
<protein>
    <recommendedName>
        <fullName evidence="4">DUF2568 domain-containing protein</fullName>
    </recommendedName>
</protein>
<dbReference type="PATRIC" id="fig|997296.3.peg.2421"/>
<proteinExistence type="predicted"/>
<reference evidence="2 3" key="1">
    <citation type="journal article" date="2012" name="Appl. Environ. Microbiol.">
        <title>Genome Sequence of Thermotolerant Bacillus methanolicus: Features and Regulation Related to Methylotrophy and Production of L-Lysine and L-Glutamate from Methanol.</title>
        <authorList>
            <person name="Heggeset T.M."/>
            <person name="Krog A."/>
            <person name="Balzer S."/>
            <person name="Wentzel A."/>
            <person name="Ellingsen T.E."/>
            <person name="Brautaset T."/>
        </authorList>
    </citation>
    <scope>NUCLEOTIDE SEQUENCE [LARGE SCALE GENOMIC DNA]</scope>
    <source>
        <strain evidence="2 3">PB1</strain>
    </source>
</reference>
<dbReference type="InterPro" id="IPR021214">
    <property type="entry name" value="DUF2568"/>
</dbReference>
<dbReference type="RefSeq" id="WP_004436446.1">
    <property type="nucleotide sequence ID" value="NZ_AFEU01000003.1"/>
</dbReference>
<evidence type="ECO:0000313" key="3">
    <source>
        <dbReference type="Proteomes" id="UP000010523"/>
    </source>
</evidence>
<dbReference type="eggNOG" id="ENOG5033D6D">
    <property type="taxonomic scope" value="Bacteria"/>
</dbReference>
<sequence>MAVIKLLNLALRFVLELCALAALAYWGYQAGKSPILKIGLGAGTPLLAALIWSTFGAPGSSMELSEPLRFLLEFVIYGTAAAALFASGHTNLARTFILLVIINSLLMFYWKQ</sequence>
<keyword evidence="3" id="KW-1185">Reference proteome</keyword>
<keyword evidence="1" id="KW-0472">Membrane</keyword>
<evidence type="ECO:0000256" key="1">
    <source>
        <dbReference type="SAM" id="Phobius"/>
    </source>
</evidence>
<evidence type="ECO:0000313" key="2">
    <source>
        <dbReference type="EMBL" id="EIJ78183.1"/>
    </source>
</evidence>
<feature type="transmembrane region" description="Helical" evidence="1">
    <location>
        <begin position="92"/>
        <end position="110"/>
    </location>
</feature>
<gene>
    <name evidence="2" type="ORF">PB1_11504</name>
</gene>
<feature type="transmembrane region" description="Helical" evidence="1">
    <location>
        <begin position="67"/>
        <end position="86"/>
    </location>
</feature>
<dbReference type="Proteomes" id="UP000010523">
    <property type="component" value="Unassembled WGS sequence"/>
</dbReference>
<feature type="transmembrane region" description="Helical" evidence="1">
    <location>
        <begin position="34"/>
        <end position="55"/>
    </location>
</feature>
<evidence type="ECO:0008006" key="4">
    <source>
        <dbReference type="Google" id="ProtNLM"/>
    </source>
</evidence>
<organism evidence="2 3">
    <name type="scientific">Bacillus methanolicus PB1</name>
    <dbReference type="NCBI Taxonomy" id="997296"/>
    <lineage>
        <taxon>Bacteria</taxon>
        <taxon>Bacillati</taxon>
        <taxon>Bacillota</taxon>
        <taxon>Bacilli</taxon>
        <taxon>Bacillales</taxon>
        <taxon>Bacillaceae</taxon>
        <taxon>Bacillus</taxon>
    </lineage>
</organism>
<keyword evidence="1" id="KW-0812">Transmembrane</keyword>
<keyword evidence="1" id="KW-1133">Transmembrane helix</keyword>
<feature type="transmembrane region" description="Helical" evidence="1">
    <location>
        <begin position="9"/>
        <end position="28"/>
    </location>
</feature>
<accession>I3DVB2</accession>
<dbReference type="OrthoDB" id="4557830at2"/>
<comment type="caution">
    <text evidence="2">The sequence shown here is derived from an EMBL/GenBank/DDBJ whole genome shotgun (WGS) entry which is preliminary data.</text>
</comment>
<name>I3DVB2_BACMT</name>
<dbReference type="Pfam" id="PF10823">
    <property type="entry name" value="DUF2568"/>
    <property type="match status" value="1"/>
</dbReference>
<dbReference type="STRING" id="997296.PB1_11504"/>
<dbReference type="AlphaFoldDB" id="I3DVB2"/>